<dbReference type="Gene3D" id="2.60.120.260">
    <property type="entry name" value="Galactose-binding domain-like"/>
    <property type="match status" value="1"/>
</dbReference>
<keyword evidence="4" id="KW-1185">Reference proteome</keyword>
<feature type="compositionally biased region" description="Low complexity" evidence="1">
    <location>
        <begin position="154"/>
        <end position="198"/>
    </location>
</feature>
<dbReference type="RefSeq" id="WP_003800190.1">
    <property type="nucleotide sequence ID" value="NZ_BAEG01000037.1"/>
</dbReference>
<comment type="caution">
    <text evidence="3">The sequence shown here is derived from an EMBL/GenBank/DDBJ whole genome shotgun (WGS) entry which is preliminary data.</text>
</comment>
<gene>
    <name evidence="3" type="ORF">ARGLB_037_00370</name>
</gene>
<feature type="compositionally biased region" description="Acidic residues" evidence="1">
    <location>
        <begin position="311"/>
        <end position="321"/>
    </location>
</feature>
<name>H0QKJ0_ARTG1</name>
<sequence>MSHPIDVGSVLGGRYKVTATVLSSHDQDLVLDGVDQVLNRPVSILVAGPYNADQVAQSAREVATGERPGNVQILDLGVSDATTYLITNHTSAADLLDLVVASNPPYVEPFFTDTLGSEIFGQARSHEPEAYDEDDEVEAGYINYNENQPGGQYPATAPAPAASRSGHSSHSSHGAAAPQGHGQQAPAQAPTAPVRKAPVVPPLPAARPAARAGAAGAAAAGAAATGSRSDRQGIPETTAPQPIQPDRGYEQDATQHDNVEQALLQRDNNRSGNAARGAAGAGAAAAGAAAASGDGHNSSKVSLWSENDYDYVPEDEYDDEGSNAHEQDRRAGNFPDVARTGTAPAADYYDDEDDEPQKEPRSMRWLVGGLLAAVLIVGLIFAVTNLGSLFKSAPQTEATPGATAPPSAATQPSTGTPAKSTAPAAGPPAIEGITRQGNFDFAATYDDDLGKAFDGNAASYWSDMEFATEDWGGLAPEGVPLVVKLKSSSKVSSITLNQLGASGGSITVYTNDRPALDGAKQVGTNSFTSPDLTMPLAEPVTAQYVIISIKNLPKLAAPKTRFGYGLRLAEIKVQ</sequence>
<dbReference type="EMBL" id="BAEG01000037">
    <property type="protein sequence ID" value="GAB13189.1"/>
    <property type="molecule type" value="Genomic_DNA"/>
</dbReference>
<feature type="region of interest" description="Disordered" evidence="1">
    <location>
        <begin position="311"/>
        <end position="360"/>
    </location>
</feature>
<keyword evidence="2" id="KW-1133">Transmembrane helix</keyword>
<dbReference type="Proteomes" id="UP000003828">
    <property type="component" value="Unassembled WGS sequence"/>
</dbReference>
<evidence type="ECO:0000313" key="3">
    <source>
        <dbReference type="EMBL" id="GAB13189.1"/>
    </source>
</evidence>
<feature type="compositionally biased region" description="Low complexity" evidence="1">
    <location>
        <begin position="396"/>
        <end position="429"/>
    </location>
</feature>
<keyword evidence="2" id="KW-0812">Transmembrane</keyword>
<organism evidence="3 4">
    <name type="scientific">Arthrobacter globiformis (strain ATCC 8010 / DSM 20124 / JCM 1332 / NBRC 12137 / NCIMB 8907 / NRRL B-2979 / 168)</name>
    <dbReference type="NCBI Taxonomy" id="1077972"/>
    <lineage>
        <taxon>Bacteria</taxon>
        <taxon>Bacillati</taxon>
        <taxon>Actinomycetota</taxon>
        <taxon>Actinomycetes</taxon>
        <taxon>Micrococcales</taxon>
        <taxon>Micrococcaceae</taxon>
        <taxon>Arthrobacter</taxon>
    </lineage>
</organism>
<evidence type="ECO:0000256" key="1">
    <source>
        <dbReference type="SAM" id="MobiDB-lite"/>
    </source>
</evidence>
<feature type="region of interest" description="Disordered" evidence="1">
    <location>
        <begin position="143"/>
        <end position="255"/>
    </location>
</feature>
<dbReference type="STRING" id="1077972.ARGLB_037_00370"/>
<proteinExistence type="predicted"/>
<dbReference type="OrthoDB" id="4961075at2"/>
<feature type="compositionally biased region" description="Basic and acidic residues" evidence="1">
    <location>
        <begin position="322"/>
        <end position="331"/>
    </location>
</feature>
<feature type="region of interest" description="Disordered" evidence="1">
    <location>
        <begin position="396"/>
        <end position="431"/>
    </location>
</feature>
<protein>
    <submittedName>
        <fullName evidence="3">Uncharacterized protein</fullName>
    </submittedName>
</protein>
<reference evidence="3 4" key="1">
    <citation type="submission" date="2011-12" db="EMBL/GenBank/DDBJ databases">
        <title>Whole genome shotgun sequence of Arthrobacter globiformis NBRC 12137.</title>
        <authorList>
            <person name="Miyazawa S."/>
            <person name="Hosoyama A."/>
            <person name="Tsuchikane K."/>
            <person name="Katsumata H."/>
            <person name="Yamazaki S."/>
            <person name="Fujita N."/>
        </authorList>
    </citation>
    <scope>NUCLEOTIDE SEQUENCE [LARGE SCALE GENOMIC DNA]</scope>
    <source>
        <strain evidence="3 4">NBRC 12137</strain>
    </source>
</reference>
<evidence type="ECO:0000313" key="4">
    <source>
        <dbReference type="Proteomes" id="UP000003828"/>
    </source>
</evidence>
<dbReference type="AlphaFoldDB" id="H0QKJ0"/>
<dbReference type="eggNOG" id="COG0515">
    <property type="taxonomic scope" value="Bacteria"/>
</dbReference>
<evidence type="ECO:0000256" key="2">
    <source>
        <dbReference type="SAM" id="Phobius"/>
    </source>
</evidence>
<feature type="transmembrane region" description="Helical" evidence="2">
    <location>
        <begin position="365"/>
        <end position="386"/>
    </location>
</feature>
<feature type="compositionally biased region" description="Low complexity" evidence="1">
    <location>
        <begin position="206"/>
        <end position="224"/>
    </location>
</feature>
<keyword evidence="2" id="KW-0472">Membrane</keyword>
<accession>H0QKJ0</accession>